<dbReference type="EMBL" id="WEGI01000022">
    <property type="protein sequence ID" value="MQY31715.1"/>
    <property type="molecule type" value="Genomic_DNA"/>
</dbReference>
<keyword evidence="6" id="KW-1185">Reference proteome</keyword>
<dbReference type="InterPro" id="IPR003399">
    <property type="entry name" value="Mce/MlaD"/>
</dbReference>
<sequence length="360" mass="38695">MQRMTVRRNAAGAIPRHRRGTAAPVTAARTERRQLRLGLIGAALVLVCAVAAGLLYVVPFGKKTYTAELSEAQSVQTGDDVRVAGIIVGSVKSLQLKPDRVVMRFTVDSGVFVGDESTLDVRMLTVIGGHYVALFPSGSKPLGGKAIPPDRVRLPYSLTQTFQDAIRPLRTVDGDTLRRNLSALDSSIEQAPDALRTTLDTVNTYVDALNRQRSQVSAALSVADEYVTMYDGAKTDLGRLMDSVNLLENVLVDKRAELREGIRLLQAVIDRLAALAPTWNSTLEPKLRELTDALPRLEQLGGQLEPVIGTVADLRDKVRGWMTPDGVTVDQSGQTVTAPAGADPLAALPGVCVPVPGRDC</sequence>
<dbReference type="RefSeq" id="WP_227838632.1">
    <property type="nucleotide sequence ID" value="NZ_WEGI01000022.1"/>
</dbReference>
<comment type="caution">
    <text evidence="5">The sequence shown here is derived from an EMBL/GenBank/DDBJ whole genome shotgun (WGS) entry which is preliminary data.</text>
</comment>
<feature type="domain" description="Mce/MlaD" evidence="3">
    <location>
        <begin position="62"/>
        <end position="136"/>
    </location>
</feature>
<dbReference type="AlphaFoldDB" id="A0A7K0E139"/>
<dbReference type="InterPro" id="IPR024516">
    <property type="entry name" value="Mce_C"/>
</dbReference>
<feature type="transmembrane region" description="Helical" evidence="2">
    <location>
        <begin position="37"/>
        <end position="58"/>
    </location>
</feature>
<feature type="region of interest" description="Disordered" evidence="1">
    <location>
        <begin position="1"/>
        <end position="26"/>
    </location>
</feature>
<name>A0A7K0E139_9NOCA</name>
<evidence type="ECO:0000313" key="5">
    <source>
        <dbReference type="EMBL" id="MQY31715.1"/>
    </source>
</evidence>
<feature type="domain" description="Mammalian cell entry C-terminal" evidence="4">
    <location>
        <begin position="144"/>
        <end position="319"/>
    </location>
</feature>
<dbReference type="Pfam" id="PF02470">
    <property type="entry name" value="MlaD"/>
    <property type="match status" value="1"/>
</dbReference>
<organism evidence="5 6">
    <name type="scientific">Nocardia aurantia</name>
    <dbReference type="NCBI Taxonomy" id="2585199"/>
    <lineage>
        <taxon>Bacteria</taxon>
        <taxon>Bacillati</taxon>
        <taxon>Actinomycetota</taxon>
        <taxon>Actinomycetes</taxon>
        <taxon>Mycobacteriales</taxon>
        <taxon>Nocardiaceae</taxon>
        <taxon>Nocardia</taxon>
    </lineage>
</organism>
<accession>A0A7K0E139</accession>
<proteinExistence type="predicted"/>
<gene>
    <name evidence="5" type="ORF">NRB56_73250</name>
</gene>
<dbReference type="PANTHER" id="PTHR33371:SF18">
    <property type="entry name" value="MCE-FAMILY PROTEIN MCE3C"/>
    <property type="match status" value="1"/>
</dbReference>
<protein>
    <recommendedName>
        <fullName evidence="7">MCE family protein</fullName>
    </recommendedName>
</protein>
<keyword evidence="2" id="KW-0472">Membrane</keyword>
<dbReference type="PANTHER" id="PTHR33371">
    <property type="entry name" value="INTERMEMBRANE PHOSPHOLIPID TRANSPORT SYSTEM BINDING PROTEIN MLAD-RELATED"/>
    <property type="match status" value="1"/>
</dbReference>
<dbReference type="InterPro" id="IPR052336">
    <property type="entry name" value="MlaD_Phospholipid_Transporter"/>
</dbReference>
<evidence type="ECO:0000256" key="2">
    <source>
        <dbReference type="SAM" id="Phobius"/>
    </source>
</evidence>
<dbReference type="GO" id="GO:0005576">
    <property type="term" value="C:extracellular region"/>
    <property type="evidence" value="ECO:0007669"/>
    <property type="project" value="TreeGrafter"/>
</dbReference>
<evidence type="ECO:0000256" key="1">
    <source>
        <dbReference type="SAM" id="MobiDB-lite"/>
    </source>
</evidence>
<dbReference type="Pfam" id="PF11887">
    <property type="entry name" value="Mce4_CUP1"/>
    <property type="match status" value="1"/>
</dbReference>
<dbReference type="Proteomes" id="UP000431401">
    <property type="component" value="Unassembled WGS sequence"/>
</dbReference>
<keyword evidence="2" id="KW-0812">Transmembrane</keyword>
<evidence type="ECO:0000259" key="4">
    <source>
        <dbReference type="Pfam" id="PF11887"/>
    </source>
</evidence>
<evidence type="ECO:0008006" key="7">
    <source>
        <dbReference type="Google" id="ProtNLM"/>
    </source>
</evidence>
<reference evidence="5 6" key="1">
    <citation type="submission" date="2019-10" db="EMBL/GenBank/DDBJ databases">
        <title>Nocardia macrotermitis sp. nov. and Nocardia aurantia sp. nov., isolated from the gut of fungus growing-termite Macrotermes natalensis.</title>
        <authorList>
            <person name="Benndorf R."/>
            <person name="Schwitalla J."/>
            <person name="Martin K."/>
            <person name="De Beer W."/>
            <person name="Kaster A.-K."/>
            <person name="Vollmers J."/>
            <person name="Poulsen M."/>
            <person name="Beemelmanns C."/>
        </authorList>
    </citation>
    <scope>NUCLEOTIDE SEQUENCE [LARGE SCALE GENOMIC DNA]</scope>
    <source>
        <strain evidence="5 6">RB56</strain>
    </source>
</reference>
<evidence type="ECO:0000313" key="6">
    <source>
        <dbReference type="Proteomes" id="UP000431401"/>
    </source>
</evidence>
<evidence type="ECO:0000259" key="3">
    <source>
        <dbReference type="Pfam" id="PF02470"/>
    </source>
</evidence>
<keyword evidence="2" id="KW-1133">Transmembrane helix</keyword>